<dbReference type="InterPro" id="IPR027417">
    <property type="entry name" value="P-loop_NTPase"/>
</dbReference>
<dbReference type="InterPro" id="IPR002543">
    <property type="entry name" value="FtsK_dom"/>
</dbReference>
<proteinExistence type="predicted"/>
<reference evidence="8" key="1">
    <citation type="submission" date="2023-02" db="EMBL/GenBank/DDBJ databases">
        <title>Pathogen: clinical or host-associated sample.</title>
        <authorList>
            <person name="Hergert J."/>
            <person name="Casey R."/>
            <person name="Wagner J."/>
            <person name="Young E.L."/>
            <person name="Oakeson K.F."/>
        </authorList>
    </citation>
    <scope>NUCLEOTIDE SEQUENCE</scope>
    <source>
        <strain evidence="8">2022CK-00830</strain>
    </source>
</reference>
<feature type="binding site" evidence="4">
    <location>
        <begin position="1113"/>
        <end position="1120"/>
    </location>
    <ligand>
        <name>ATP</name>
        <dbReference type="ChEBI" id="CHEBI:30616"/>
    </ligand>
</feature>
<dbReference type="InterPro" id="IPR050206">
    <property type="entry name" value="FtsK/SpoIIIE/SftA"/>
</dbReference>
<dbReference type="Pfam" id="PF01580">
    <property type="entry name" value="FtsK_SpoIIIE"/>
    <property type="match status" value="3"/>
</dbReference>
<keyword evidence="2 4" id="KW-0547">Nucleotide-binding</keyword>
<sequence length="1331" mass="150676">MNVLYQRSPRMKEVLKKETLEILRPPMEPSKPSFSIISLIIPLVMTLATVGVYFYLSRTGRLGNSSYMTIQMVMMTVMLATYTIPFFVYLSNKKEYHKRLAEREEMYTSQLAKHREELEKEAERQVQITHEIHGDPEVCSQIVKNRHSSLWERSPDDDDFLAVRAGIGAEPFRITIAPPRFDGYEREPLIEAAHQLAEDFVNVEGASIALPIYGSKIVGVVGDREDVLSMLRVIITQITTRHSPDEVKLAAFYEEKEADEFEWMRWIPHIWDDERGQRFMADRHSGAHQLADSLYTTLNRRKNSRKERGKKGPDIPVYVVLMSERDIIEEEPLLPLILEDPEAITTCTIILASRKEHLPMHCQLVVEAGKNEGSYSKKTEQADVIHQTFVPDRMTRSETEICARNMAPLRLKRSSASEIPPLLPLFDMMEVSRVEQLDVADRWSRNRFPNTLPVPMGVRAGGKRVYLNLHDKIERQGHGPHGLIAGTTGSGKSEVIQSIVASLASEFHPHDLAFMLIDYKGGGMSNTFEKLPHVVGTITNLDQSLMERAKISLRAELVRRQKILNDAGNLQHIDEYYKWLGSHQAEPLPHLVIIIDEFAQLKREQPEFMDELISIAAIGRTLGVHLILATQKPAGVVDDKIWSNSRFRICLRVQSEGDSRDMIKIPNAAWITKPGRGYFQVGSDEVFEEMQFAWSGAPYTSHTDDSASSLPLMEVRLNGKREPLLTGERVSMMQSEGSSKQLQVFIDHISEVAEQAGIERLQGPWLPPLPELIQWEELVMDGAVSESSGSALTDELEPVVGIVDDLTNQKQVPMSINLGQGHLAVYGMPGLGKTTFVQTMIMSLARSCSNWHGYVIDMGRMMRDFRQLPQIGGVMSAEDDDRIKRLFRYLAKVFMQRRELIAEAGVKTVTSYRRSTGQTLPQIIVWIDGYLSFRNSYPDENEQLELFLREGVSLGITFVVTANRITDIFEKIRSNITNAVSFEMADPSDYYYAVGRPARVPNGYPPGRGLVKGHVPPLEFQTVLPVTGTDEAERADQLRAMIGNVNQTYTGSIPQKIDPLPEVITLAEVLENTQHTRSQEQREIYNVPVGLMTDDLEVFNISLREGPHFMVASPLESGKTSFMLTWMLSLAYHYSPEELHMYSIDTRYGEEGLSRLSNLPHIRKNASRDEELGPLIQEVYDMVMRLTTDRCGPEIVLFIDDADTLAKQMNDFTMKDQLAAIVRQGRDRGVHVIIAGVAADFPTFGADWVTDIKATQSGLLFGTLDPNDLSFFRIPFSESNTGSNGLKVLPAGQGYYIKRRFSRIKAALPWNNNMERADWIEKIRDRWHVVV</sequence>
<gene>
    <name evidence="8" type="primary">essC</name>
    <name evidence="8" type="ORF">PUW23_10460</name>
</gene>
<feature type="binding site" evidence="4">
    <location>
        <begin position="486"/>
        <end position="493"/>
    </location>
    <ligand>
        <name>ATP</name>
        <dbReference type="ChEBI" id="CHEBI:30616"/>
    </ligand>
</feature>
<feature type="domain" description="FtsK" evidence="7">
    <location>
        <begin position="796"/>
        <end position="991"/>
    </location>
</feature>
<dbReference type="SUPFAM" id="SSF52540">
    <property type="entry name" value="P-loop containing nucleoside triphosphate hydrolases"/>
    <property type="match status" value="3"/>
</dbReference>
<evidence type="ECO:0000256" key="2">
    <source>
        <dbReference type="ARBA" id="ARBA00022741"/>
    </source>
</evidence>
<evidence type="ECO:0000313" key="9">
    <source>
        <dbReference type="Proteomes" id="UP001220962"/>
    </source>
</evidence>
<evidence type="ECO:0000256" key="4">
    <source>
        <dbReference type="PROSITE-ProRule" id="PRU00289"/>
    </source>
</evidence>
<dbReference type="GO" id="GO:0016020">
    <property type="term" value="C:membrane"/>
    <property type="evidence" value="ECO:0007669"/>
    <property type="project" value="UniProtKB-SubCell"/>
</dbReference>
<dbReference type="PANTHER" id="PTHR22683">
    <property type="entry name" value="SPORULATION PROTEIN RELATED"/>
    <property type="match status" value="1"/>
</dbReference>
<organism evidence="8 9">
    <name type="scientific">Paenibacillus urinalis</name>
    <dbReference type="NCBI Taxonomy" id="521520"/>
    <lineage>
        <taxon>Bacteria</taxon>
        <taxon>Bacillati</taxon>
        <taxon>Bacillota</taxon>
        <taxon>Bacilli</taxon>
        <taxon>Bacillales</taxon>
        <taxon>Paenibacillaceae</taxon>
        <taxon>Paenibacillus</taxon>
    </lineage>
</organism>
<dbReference type="GO" id="GO:0003677">
    <property type="term" value="F:DNA binding"/>
    <property type="evidence" value="ECO:0007669"/>
    <property type="project" value="InterPro"/>
</dbReference>
<keyword evidence="6" id="KW-1133">Transmembrane helix</keyword>
<feature type="domain" description="FtsK" evidence="7">
    <location>
        <begin position="1093"/>
        <end position="1268"/>
    </location>
</feature>
<evidence type="ECO:0000256" key="1">
    <source>
        <dbReference type="ARBA" id="ARBA00022737"/>
    </source>
</evidence>
<dbReference type="PANTHER" id="PTHR22683:SF1">
    <property type="entry name" value="TYPE VII SECRETION SYSTEM PROTEIN ESSC"/>
    <property type="match status" value="1"/>
</dbReference>
<dbReference type="InterPro" id="IPR003593">
    <property type="entry name" value="AAA+_ATPase"/>
</dbReference>
<evidence type="ECO:0000256" key="6">
    <source>
        <dbReference type="SAM" id="Phobius"/>
    </source>
</evidence>
<evidence type="ECO:0000256" key="5">
    <source>
        <dbReference type="SAM" id="Coils"/>
    </source>
</evidence>
<feature type="coiled-coil region" evidence="5">
    <location>
        <begin position="97"/>
        <end position="124"/>
    </location>
</feature>
<keyword evidence="3 4" id="KW-0067">ATP-binding</keyword>
<dbReference type="InterPro" id="IPR023839">
    <property type="entry name" value="Firmicutes_EssC_C"/>
</dbReference>
<protein>
    <submittedName>
        <fullName evidence="8">Type VII secretion protein EssC</fullName>
    </submittedName>
</protein>
<keyword evidence="5" id="KW-0175">Coiled coil</keyword>
<accession>A0AAX3N4J1</accession>
<feature type="domain" description="FtsK" evidence="7">
    <location>
        <begin position="462"/>
        <end position="660"/>
    </location>
</feature>
<dbReference type="RefSeq" id="WP_274359796.1">
    <property type="nucleotide sequence ID" value="NZ_CP118101.1"/>
</dbReference>
<dbReference type="SMART" id="SM00382">
    <property type="entry name" value="AAA"/>
    <property type="match status" value="3"/>
</dbReference>
<dbReference type="Gene3D" id="3.40.50.300">
    <property type="entry name" value="P-loop containing nucleotide triphosphate hydrolases"/>
    <property type="match status" value="3"/>
</dbReference>
<feature type="transmembrane region" description="Helical" evidence="6">
    <location>
        <begin position="34"/>
        <end position="56"/>
    </location>
</feature>
<evidence type="ECO:0000313" key="8">
    <source>
        <dbReference type="EMBL" id="WDH84598.1"/>
    </source>
</evidence>
<keyword evidence="6" id="KW-0472">Membrane</keyword>
<evidence type="ECO:0000256" key="3">
    <source>
        <dbReference type="ARBA" id="ARBA00022840"/>
    </source>
</evidence>
<dbReference type="Proteomes" id="UP001220962">
    <property type="component" value="Chromosome"/>
</dbReference>
<feature type="binding site" evidence="4">
    <location>
        <begin position="827"/>
        <end position="834"/>
    </location>
    <ligand>
        <name>ATP</name>
        <dbReference type="ChEBI" id="CHEBI:30616"/>
    </ligand>
</feature>
<dbReference type="EMBL" id="CP118101">
    <property type="protein sequence ID" value="WDH84598.1"/>
    <property type="molecule type" value="Genomic_DNA"/>
</dbReference>
<name>A0AAX3N4J1_9BACL</name>
<keyword evidence="1" id="KW-0677">Repeat</keyword>
<keyword evidence="6" id="KW-0812">Transmembrane</keyword>
<dbReference type="GO" id="GO:0005524">
    <property type="term" value="F:ATP binding"/>
    <property type="evidence" value="ECO:0007669"/>
    <property type="project" value="UniProtKB-UniRule"/>
</dbReference>
<feature type="transmembrane region" description="Helical" evidence="6">
    <location>
        <begin position="68"/>
        <end position="90"/>
    </location>
</feature>
<dbReference type="NCBIfam" id="TIGR03928">
    <property type="entry name" value="T7_EssCb_Firm"/>
    <property type="match status" value="1"/>
</dbReference>
<evidence type="ECO:0000259" key="7">
    <source>
        <dbReference type="PROSITE" id="PS50901"/>
    </source>
</evidence>
<dbReference type="PROSITE" id="PS50901">
    <property type="entry name" value="FTSK"/>
    <property type="match status" value="3"/>
</dbReference>